<evidence type="ECO:0000313" key="11">
    <source>
        <dbReference type="EMBL" id="KAJ3170055.1"/>
    </source>
</evidence>
<dbReference type="GO" id="GO:0000155">
    <property type="term" value="F:phosphorelay sensor kinase activity"/>
    <property type="evidence" value="ECO:0007669"/>
    <property type="project" value="InterPro"/>
</dbReference>
<comment type="catalytic activity">
    <reaction evidence="1">
        <text>ATP + protein L-histidine = ADP + protein N-phospho-L-histidine.</text>
        <dbReference type="EC" id="2.7.13.3"/>
    </reaction>
</comment>
<dbReference type="Gene3D" id="3.30.565.10">
    <property type="entry name" value="Histidine kinase-like ATPase, C-terminal domain"/>
    <property type="match status" value="1"/>
</dbReference>
<feature type="transmembrane region" description="Helical" evidence="8">
    <location>
        <begin position="33"/>
        <end position="53"/>
    </location>
</feature>
<sequence length="787" mass="86044">MVLLLRCLLHDWSDIFADKEDEKAYQTAQQQALAPLFKTLCIITIIHYGFMVLAMNSNSVKPPALVIYGMYAFVLPVTLALPLVAFGRLERGRQVVVVLNAYAFAYLVMSVSVACKISPGSFSNNYCAGFSTLSAAQSLYATLGPLFMLIVGRLHRGINFAVSILLVALLGWTLSRNTTSTWQTTAYMTGFYVWLTLLSYWFETVDREKHLLRRALILQVDATLRAQSGEVREAASKRHFVSYIFHELRVPMNTFGIGLGNLEEEGLFAHYDPAQQAVLDAIKSSFGMMESVLNDVLDFEKMQEGRFTLHSEPFDVNATAQATVSAFASVARDKGITLESSFEEELSTCGGGWVLGDDIRYRQILNNYLSNALKFTNRGGTVTMTTSLHKKEPENADQVASDQTVVSSPPTTVIVRTSVTDTGCGISPQNLENLFKPYIQIESRLTQNGKGTGLGLAICKHIVELAGGTCGVDSTLGQGSRFWFELELPVANKRARDSAMIGIVAQGSTTSCSLPNKLPSVNTSSASVNDATSKGVTAGQQRQRSLLSSSAPQLLKRNSGRDMHMQVAPSISAPVINSSRPATSAQSVIQRQQPLPLITSASSSVTTKSPRRGRSLHILSADDDPITRMLMSRLLSQMGHTVVLAHDGRHALSLLAQHNRPGIPTRDEFGADIYLKPSLPPSPPNPEENEPAAAFPDDDTAAAAAEQQLKPFEVILLDNQMPICTGEQAVRIITKTWKMDIVVIGITGNALREDQDRFLEAGARMVITKPLRREILRTALEELSMVL</sequence>
<feature type="region of interest" description="Disordered" evidence="7">
    <location>
        <begin position="515"/>
        <end position="553"/>
    </location>
</feature>
<evidence type="ECO:0000256" key="3">
    <source>
        <dbReference type="ARBA" id="ARBA00022553"/>
    </source>
</evidence>
<dbReference type="Gene3D" id="1.10.287.130">
    <property type="match status" value="1"/>
</dbReference>
<feature type="transmembrane region" description="Helical" evidence="8">
    <location>
        <begin position="65"/>
        <end position="89"/>
    </location>
</feature>
<proteinExistence type="predicted"/>
<dbReference type="SUPFAM" id="SSF47384">
    <property type="entry name" value="Homodimeric domain of signal transducing histidine kinase"/>
    <property type="match status" value="1"/>
</dbReference>
<dbReference type="GO" id="GO:0009927">
    <property type="term" value="F:histidine phosphotransfer kinase activity"/>
    <property type="evidence" value="ECO:0007669"/>
    <property type="project" value="TreeGrafter"/>
</dbReference>
<keyword evidence="8" id="KW-1133">Transmembrane helix</keyword>
<keyword evidence="8" id="KW-0812">Transmembrane</keyword>
<feature type="compositionally biased region" description="Low complexity" evidence="7">
    <location>
        <begin position="540"/>
        <end position="553"/>
    </location>
</feature>
<dbReference type="CDD" id="cd00082">
    <property type="entry name" value="HisKA"/>
    <property type="match status" value="1"/>
</dbReference>
<dbReference type="InterPro" id="IPR001789">
    <property type="entry name" value="Sig_transdc_resp-reg_receiver"/>
</dbReference>
<dbReference type="InterPro" id="IPR005467">
    <property type="entry name" value="His_kinase_dom"/>
</dbReference>
<dbReference type="InterPro" id="IPR011006">
    <property type="entry name" value="CheY-like_superfamily"/>
</dbReference>
<dbReference type="PRINTS" id="PR00344">
    <property type="entry name" value="BCTRLSENSOR"/>
</dbReference>
<gene>
    <name evidence="11" type="primary">CNHHK7</name>
    <name evidence="11" type="ORF">HDU87_000467</name>
</gene>
<evidence type="ECO:0000313" key="12">
    <source>
        <dbReference type="Proteomes" id="UP001212152"/>
    </source>
</evidence>
<feature type="domain" description="Response regulatory" evidence="10">
    <location>
        <begin position="617"/>
        <end position="784"/>
    </location>
</feature>
<feature type="compositionally biased region" description="Polar residues" evidence="7">
    <location>
        <begin position="515"/>
        <end position="539"/>
    </location>
</feature>
<evidence type="ECO:0000256" key="8">
    <source>
        <dbReference type="SAM" id="Phobius"/>
    </source>
</evidence>
<keyword evidence="8" id="KW-0472">Membrane</keyword>
<dbReference type="EC" id="2.7.13.3" evidence="2"/>
<feature type="transmembrane region" description="Helical" evidence="8">
    <location>
        <begin position="95"/>
        <end position="115"/>
    </location>
</feature>
<dbReference type="SUPFAM" id="SSF55874">
    <property type="entry name" value="ATPase domain of HSP90 chaperone/DNA topoisomerase II/histidine kinase"/>
    <property type="match status" value="1"/>
</dbReference>
<feature type="transmembrane region" description="Helical" evidence="8">
    <location>
        <begin position="157"/>
        <end position="174"/>
    </location>
</feature>
<protein>
    <recommendedName>
        <fullName evidence="2">histidine kinase</fullName>
        <ecNumber evidence="2">2.7.13.3</ecNumber>
    </recommendedName>
</protein>
<dbReference type="InterPro" id="IPR036097">
    <property type="entry name" value="HisK_dim/P_sf"/>
</dbReference>
<evidence type="ECO:0000256" key="6">
    <source>
        <dbReference type="PROSITE-ProRule" id="PRU00169"/>
    </source>
</evidence>
<keyword evidence="12" id="KW-1185">Reference proteome</keyword>
<feature type="transmembrane region" description="Helical" evidence="8">
    <location>
        <begin position="127"/>
        <end position="151"/>
    </location>
</feature>
<evidence type="ECO:0000259" key="9">
    <source>
        <dbReference type="PROSITE" id="PS50109"/>
    </source>
</evidence>
<dbReference type="Proteomes" id="UP001212152">
    <property type="component" value="Unassembled WGS sequence"/>
</dbReference>
<dbReference type="AlphaFoldDB" id="A0AAD5TCX9"/>
<dbReference type="InterPro" id="IPR036890">
    <property type="entry name" value="HATPase_C_sf"/>
</dbReference>
<dbReference type="SMART" id="SM00388">
    <property type="entry name" value="HisKA"/>
    <property type="match status" value="1"/>
</dbReference>
<feature type="modified residue" description="4-aspartylphosphate" evidence="6">
    <location>
        <position position="718"/>
    </location>
</feature>
<dbReference type="CDD" id="cd16922">
    <property type="entry name" value="HATPase_EvgS-ArcB-TorS-like"/>
    <property type="match status" value="1"/>
</dbReference>
<dbReference type="SMART" id="SM00448">
    <property type="entry name" value="REC"/>
    <property type="match status" value="1"/>
</dbReference>
<dbReference type="InterPro" id="IPR004358">
    <property type="entry name" value="Sig_transdc_His_kin-like_C"/>
</dbReference>
<evidence type="ECO:0000256" key="2">
    <source>
        <dbReference type="ARBA" id="ARBA00012438"/>
    </source>
</evidence>
<feature type="region of interest" description="Disordered" evidence="7">
    <location>
        <begin position="674"/>
        <end position="694"/>
    </location>
</feature>
<evidence type="ECO:0000256" key="5">
    <source>
        <dbReference type="ARBA" id="ARBA00022777"/>
    </source>
</evidence>
<dbReference type="GO" id="GO:0005886">
    <property type="term" value="C:plasma membrane"/>
    <property type="evidence" value="ECO:0007669"/>
    <property type="project" value="TreeGrafter"/>
</dbReference>
<dbReference type="Gene3D" id="3.40.50.2300">
    <property type="match status" value="1"/>
</dbReference>
<dbReference type="PROSITE" id="PS50110">
    <property type="entry name" value="RESPONSE_REGULATORY"/>
    <property type="match status" value="1"/>
</dbReference>
<evidence type="ECO:0000256" key="1">
    <source>
        <dbReference type="ARBA" id="ARBA00000085"/>
    </source>
</evidence>
<organism evidence="11 12">
    <name type="scientific">Geranomyces variabilis</name>
    <dbReference type="NCBI Taxonomy" id="109894"/>
    <lineage>
        <taxon>Eukaryota</taxon>
        <taxon>Fungi</taxon>
        <taxon>Fungi incertae sedis</taxon>
        <taxon>Chytridiomycota</taxon>
        <taxon>Chytridiomycota incertae sedis</taxon>
        <taxon>Chytridiomycetes</taxon>
        <taxon>Spizellomycetales</taxon>
        <taxon>Powellomycetaceae</taxon>
        <taxon>Geranomyces</taxon>
    </lineage>
</organism>
<dbReference type="EMBL" id="JADGJQ010000100">
    <property type="protein sequence ID" value="KAJ3170055.1"/>
    <property type="molecule type" value="Genomic_DNA"/>
</dbReference>
<dbReference type="InterPro" id="IPR003594">
    <property type="entry name" value="HATPase_dom"/>
</dbReference>
<dbReference type="SUPFAM" id="SSF52172">
    <property type="entry name" value="CheY-like"/>
    <property type="match status" value="2"/>
</dbReference>
<dbReference type="Pfam" id="PF00072">
    <property type="entry name" value="Response_reg"/>
    <property type="match status" value="1"/>
</dbReference>
<keyword evidence="5" id="KW-0418">Kinase</keyword>
<dbReference type="PROSITE" id="PS50109">
    <property type="entry name" value="HIS_KIN"/>
    <property type="match status" value="1"/>
</dbReference>
<comment type="caution">
    <text evidence="11">The sequence shown here is derived from an EMBL/GenBank/DDBJ whole genome shotgun (WGS) entry which is preliminary data.</text>
</comment>
<evidence type="ECO:0000256" key="4">
    <source>
        <dbReference type="ARBA" id="ARBA00022679"/>
    </source>
</evidence>
<keyword evidence="4" id="KW-0808">Transferase</keyword>
<keyword evidence="3 6" id="KW-0597">Phosphoprotein</keyword>
<dbReference type="Pfam" id="PF00512">
    <property type="entry name" value="HisKA"/>
    <property type="match status" value="1"/>
</dbReference>
<dbReference type="CDD" id="cd17546">
    <property type="entry name" value="REC_hyHK_CKI1_RcsC-like"/>
    <property type="match status" value="1"/>
</dbReference>
<dbReference type="InterPro" id="IPR003661">
    <property type="entry name" value="HisK_dim/P_dom"/>
</dbReference>
<evidence type="ECO:0000259" key="10">
    <source>
        <dbReference type="PROSITE" id="PS50110"/>
    </source>
</evidence>
<accession>A0AAD5TCX9</accession>
<reference evidence="11" key="1">
    <citation type="submission" date="2020-05" db="EMBL/GenBank/DDBJ databases">
        <title>Phylogenomic resolution of chytrid fungi.</title>
        <authorList>
            <person name="Stajich J.E."/>
            <person name="Amses K."/>
            <person name="Simmons R."/>
            <person name="Seto K."/>
            <person name="Myers J."/>
            <person name="Bonds A."/>
            <person name="Quandt C.A."/>
            <person name="Barry K."/>
            <person name="Liu P."/>
            <person name="Grigoriev I."/>
            <person name="Longcore J.E."/>
            <person name="James T.Y."/>
        </authorList>
    </citation>
    <scope>NUCLEOTIDE SEQUENCE</scope>
    <source>
        <strain evidence="11">JEL0379</strain>
    </source>
</reference>
<feature type="domain" description="Histidine kinase" evidence="9">
    <location>
        <begin position="243"/>
        <end position="490"/>
    </location>
</feature>
<dbReference type="PANTHER" id="PTHR43047:SF66">
    <property type="entry name" value="HISKA"/>
    <property type="match status" value="1"/>
</dbReference>
<name>A0AAD5TCX9_9FUNG</name>
<dbReference type="FunFam" id="3.30.565.10:FF:000010">
    <property type="entry name" value="Sensor histidine kinase RcsC"/>
    <property type="match status" value="1"/>
</dbReference>
<dbReference type="SMART" id="SM00387">
    <property type="entry name" value="HATPase_c"/>
    <property type="match status" value="1"/>
</dbReference>
<dbReference type="Pfam" id="PF02518">
    <property type="entry name" value="HATPase_c"/>
    <property type="match status" value="1"/>
</dbReference>
<dbReference type="PANTHER" id="PTHR43047">
    <property type="entry name" value="TWO-COMPONENT HISTIDINE PROTEIN KINASE"/>
    <property type="match status" value="1"/>
</dbReference>
<evidence type="ECO:0000256" key="7">
    <source>
        <dbReference type="SAM" id="MobiDB-lite"/>
    </source>
</evidence>